<feature type="non-terminal residue" evidence="1">
    <location>
        <position position="120"/>
    </location>
</feature>
<reference evidence="2" key="1">
    <citation type="submission" date="2022-10" db="EMBL/GenBank/DDBJ databases">
        <title>Genome assembly of Pristionchus species.</title>
        <authorList>
            <person name="Yoshida K."/>
            <person name="Sommer R.J."/>
        </authorList>
    </citation>
    <scope>NUCLEOTIDE SEQUENCE [LARGE SCALE GENOMIC DNA]</scope>
    <source>
        <strain evidence="2">RS5460</strain>
    </source>
</reference>
<name>A0AAN5CWN7_9BILA</name>
<gene>
    <name evidence="1" type="ORF">PMAYCL1PPCAC_21880</name>
</gene>
<accession>A0AAN5CWN7</accession>
<proteinExistence type="predicted"/>
<organism evidence="1 2">
    <name type="scientific">Pristionchus mayeri</name>
    <dbReference type="NCBI Taxonomy" id="1317129"/>
    <lineage>
        <taxon>Eukaryota</taxon>
        <taxon>Metazoa</taxon>
        <taxon>Ecdysozoa</taxon>
        <taxon>Nematoda</taxon>
        <taxon>Chromadorea</taxon>
        <taxon>Rhabditida</taxon>
        <taxon>Rhabditina</taxon>
        <taxon>Diplogasteromorpha</taxon>
        <taxon>Diplogasteroidea</taxon>
        <taxon>Neodiplogasteridae</taxon>
        <taxon>Pristionchus</taxon>
    </lineage>
</organism>
<evidence type="ECO:0000313" key="2">
    <source>
        <dbReference type="Proteomes" id="UP001328107"/>
    </source>
</evidence>
<dbReference type="EMBL" id="BTRK01000005">
    <property type="protein sequence ID" value="GMR51685.1"/>
    <property type="molecule type" value="Genomic_DNA"/>
</dbReference>
<dbReference type="AlphaFoldDB" id="A0AAN5CWN7"/>
<keyword evidence="2" id="KW-1185">Reference proteome</keyword>
<dbReference type="Proteomes" id="UP001328107">
    <property type="component" value="Unassembled WGS sequence"/>
</dbReference>
<comment type="caution">
    <text evidence="1">The sequence shown here is derived from an EMBL/GenBank/DDBJ whole genome shotgun (WGS) entry which is preliminary data.</text>
</comment>
<evidence type="ECO:0000313" key="1">
    <source>
        <dbReference type="EMBL" id="GMR51685.1"/>
    </source>
</evidence>
<sequence>MGPYSYMHYNMHNDHCRIMTCERAADCTTDRTKVGVNSDYFAIVMRAAHISITEYPTEVDVLDPDVGYIFGNNTADIYWSLQRCDAERTRRFHAYITLPVTSIAYGYLSREDLTVVRTVR</sequence>
<protein>
    <submittedName>
        <fullName evidence="1">Uncharacterized protein</fullName>
    </submittedName>
</protein>